<protein>
    <recommendedName>
        <fullName evidence="4">Aminoglycoside N(3)-acetyltransferase</fullName>
        <ecNumber evidence="4">2.3.1.-</ecNumber>
    </recommendedName>
</protein>
<comment type="catalytic activity">
    <reaction evidence="4">
        <text>a 2-deoxystreptamine antibiotic + acetyl-CoA = an N(3)-acetyl-2-deoxystreptamine antibiotic + CoA + H(+)</text>
        <dbReference type="Rhea" id="RHEA:12665"/>
        <dbReference type="ChEBI" id="CHEBI:15378"/>
        <dbReference type="ChEBI" id="CHEBI:57287"/>
        <dbReference type="ChEBI" id="CHEBI:57288"/>
        <dbReference type="ChEBI" id="CHEBI:57921"/>
        <dbReference type="ChEBI" id="CHEBI:77452"/>
        <dbReference type="EC" id="2.3.1.81"/>
    </reaction>
</comment>
<evidence type="ECO:0000256" key="3">
    <source>
        <dbReference type="ARBA" id="ARBA00023315"/>
    </source>
</evidence>
<keyword evidence="3 4" id="KW-0012">Acyltransferase</keyword>
<dbReference type="GO" id="GO:0046677">
    <property type="term" value="P:response to antibiotic"/>
    <property type="evidence" value="ECO:0007669"/>
    <property type="project" value="UniProtKB-KW"/>
</dbReference>
<sequence length="284" mass="30861">MPPVLPTRASLADDLAELGVRPGAVVLVHARMSAVGDVEQPPGAPARDPVAEPLLGALRDVLGRRGTVVVPSFTEGNSMSSRVHRRRTAGMTAAQRTAFRTRMPAFEADHSPSDGMGRFAETVRRAAGARRSGHPQTSFVALGARAPEAVARHGETCHLGEESPLRWLYDVGARVLLIGVGYQVCSAFHLAEYRLPNPPRRDYACVVVRKGKAVWISYEDVDLDDTDFTDLGTDYEKSDLDRNSSRILRGPVGGAETRSLVMRDAVDFAVPWLSEKRPRGTLPT</sequence>
<keyword evidence="2 4" id="KW-0808">Transferase</keyword>
<dbReference type="Pfam" id="PF02522">
    <property type="entry name" value="Antibiotic_NAT"/>
    <property type="match status" value="1"/>
</dbReference>
<dbReference type="PANTHER" id="PTHR11104:SF0">
    <property type="entry name" value="SPBETA PROPHAGE-DERIVED AMINOGLYCOSIDE N(3')-ACETYLTRANSFERASE-LIKE PROTEIN YOKD"/>
    <property type="match status" value="1"/>
</dbReference>
<comment type="caution">
    <text evidence="6">The sequence shown here is derived from an EMBL/GenBank/DDBJ whole genome shotgun (WGS) entry which is preliminary data.</text>
</comment>
<dbReference type="PANTHER" id="PTHR11104">
    <property type="entry name" value="AMINOGLYCOSIDE N3-ACETYLTRANSFERASE"/>
    <property type="match status" value="1"/>
</dbReference>
<evidence type="ECO:0000313" key="6">
    <source>
        <dbReference type="EMBL" id="MDI5967848.1"/>
    </source>
</evidence>
<dbReference type="EMBL" id="JABXJJ020000001">
    <property type="protein sequence ID" value="MDI5967848.1"/>
    <property type="molecule type" value="Genomic_DNA"/>
</dbReference>
<organism evidence="6">
    <name type="scientific">Streptantibioticus silvisoli</name>
    <dbReference type="NCBI Taxonomy" id="2705255"/>
    <lineage>
        <taxon>Bacteria</taxon>
        <taxon>Bacillati</taxon>
        <taxon>Actinomycetota</taxon>
        <taxon>Actinomycetes</taxon>
        <taxon>Kitasatosporales</taxon>
        <taxon>Streptomycetaceae</taxon>
        <taxon>Streptantibioticus</taxon>
    </lineage>
</organism>
<evidence type="ECO:0000256" key="4">
    <source>
        <dbReference type="RuleBase" id="RU365031"/>
    </source>
</evidence>
<evidence type="ECO:0000313" key="5">
    <source>
        <dbReference type="EMBL" id="MDI5962336.1"/>
    </source>
</evidence>
<dbReference type="EC" id="2.3.1.-" evidence="4"/>
<keyword evidence="7" id="KW-1185">Reference proteome</keyword>
<comment type="similarity">
    <text evidence="1 4">Belongs to the antibiotic N-acetyltransferase family.</text>
</comment>
<gene>
    <name evidence="5" type="ORF">POF43_006340</name>
    <name evidence="6" type="ORF">POF50_000515</name>
</gene>
<evidence type="ECO:0000256" key="2">
    <source>
        <dbReference type="ARBA" id="ARBA00022679"/>
    </source>
</evidence>
<dbReference type="AlphaFoldDB" id="A0AA90GTM9"/>
<accession>A0AA90GTM9</accession>
<dbReference type="GO" id="GO:0046353">
    <property type="term" value="F:aminoglycoside 3-N-acetyltransferase activity"/>
    <property type="evidence" value="ECO:0007669"/>
    <property type="project" value="UniProtKB-EC"/>
</dbReference>
<dbReference type="InterPro" id="IPR003679">
    <property type="entry name" value="Amioglycoside_AcTrfase"/>
</dbReference>
<dbReference type="InterPro" id="IPR028345">
    <property type="entry name" value="Antibiotic_NAT-like"/>
</dbReference>
<dbReference type="EMBL" id="JAAGKO020000006">
    <property type="protein sequence ID" value="MDI5962336.1"/>
    <property type="molecule type" value="Genomic_DNA"/>
</dbReference>
<evidence type="ECO:0000313" key="7">
    <source>
        <dbReference type="Proteomes" id="UP001156398"/>
    </source>
</evidence>
<dbReference type="SUPFAM" id="SSF110710">
    <property type="entry name" value="TTHA0583/YokD-like"/>
    <property type="match status" value="1"/>
</dbReference>
<evidence type="ECO:0000256" key="1">
    <source>
        <dbReference type="ARBA" id="ARBA00006383"/>
    </source>
</evidence>
<name>A0AA90GTM9_9ACTN</name>
<dbReference type="Proteomes" id="UP001156398">
    <property type="component" value="Unassembled WGS sequence"/>
</dbReference>
<keyword evidence="4" id="KW-0046">Antibiotic resistance</keyword>
<reference evidence="6 7" key="1">
    <citation type="submission" date="2023-05" db="EMBL/GenBank/DDBJ databases">
        <title>Streptantibioticus silvisoli sp. nov., acidotolerant actinomycetes 1 from pine litter.</title>
        <authorList>
            <person name="Swiecimska M."/>
            <person name="Golinska P."/>
            <person name="Sangal V."/>
            <person name="Wachnowicz B."/>
            <person name="Goodfellow M."/>
        </authorList>
    </citation>
    <scope>NUCLEOTIDE SEQUENCE</scope>
    <source>
        <strain evidence="6">SL13</strain>
        <strain evidence="5 7">SL54</strain>
    </source>
</reference>
<proteinExistence type="inferred from homology"/>
<dbReference type="RefSeq" id="WP_271313550.1">
    <property type="nucleotide sequence ID" value="NZ_JAAGKO020000006.1"/>
</dbReference>